<reference evidence="5" key="2">
    <citation type="submission" date="2019-06" db="EMBL/GenBank/DDBJ databases">
        <title>Co-occurence of chitin degradation, pigmentation and bioactivity in marine Pseudoalteromonas.</title>
        <authorList>
            <person name="Sonnenschein E.C."/>
            <person name="Bech P.K."/>
        </authorList>
    </citation>
    <scope>NUCLEOTIDE SEQUENCE [LARGE SCALE GENOMIC DNA]</scope>
    <source>
        <strain evidence="5">S3790</strain>
    </source>
</reference>
<gene>
    <name evidence="4" type="ORF">CWC19_09450</name>
</gene>
<dbReference type="SUPFAM" id="SSF54631">
    <property type="entry name" value="CBS-domain pair"/>
    <property type="match status" value="1"/>
</dbReference>
<dbReference type="Proteomes" id="UP000307217">
    <property type="component" value="Unassembled WGS sequence"/>
</dbReference>
<dbReference type="PANTHER" id="PTHR43080">
    <property type="entry name" value="CBS DOMAIN-CONTAINING PROTEIN CBSX3, MITOCHONDRIAL"/>
    <property type="match status" value="1"/>
</dbReference>
<sequence length="139" mass="15385">MLHTVADLMTPNPFSVKQDQSLRDAHDLMRTKGIRHIPVVDHQGALCGMLTQKVMVAEVMRILANYGPNALERKEKHTAVTEIMATDFTPLTPEQSLSDVAQFFVDNRHGCMPVISRDNTLLGILTSSDFVRLAAALLS</sequence>
<dbReference type="InterPro" id="IPR046342">
    <property type="entry name" value="CBS_dom_sf"/>
</dbReference>
<evidence type="ECO:0000256" key="2">
    <source>
        <dbReference type="PROSITE-ProRule" id="PRU00703"/>
    </source>
</evidence>
<evidence type="ECO:0000313" key="4">
    <source>
        <dbReference type="EMBL" id="TMO68494.1"/>
    </source>
</evidence>
<keyword evidence="1 2" id="KW-0129">CBS domain</keyword>
<dbReference type="InterPro" id="IPR051257">
    <property type="entry name" value="Diverse_CBS-Domain"/>
</dbReference>
<dbReference type="PROSITE" id="PS51371">
    <property type="entry name" value="CBS"/>
    <property type="match status" value="2"/>
</dbReference>
<dbReference type="Pfam" id="PF00571">
    <property type="entry name" value="CBS"/>
    <property type="match status" value="2"/>
</dbReference>
<evidence type="ECO:0000259" key="3">
    <source>
        <dbReference type="PROSITE" id="PS51371"/>
    </source>
</evidence>
<protein>
    <submittedName>
        <fullName evidence="4">CBS domain-containing protein</fullName>
    </submittedName>
</protein>
<dbReference type="InterPro" id="IPR000644">
    <property type="entry name" value="CBS_dom"/>
</dbReference>
<dbReference type="OrthoDB" id="9802114at2"/>
<feature type="domain" description="CBS" evidence="3">
    <location>
        <begin position="9"/>
        <end position="71"/>
    </location>
</feature>
<accession>A0A5S3V9T1</accession>
<dbReference type="EMBL" id="PNBX01000036">
    <property type="protein sequence ID" value="TMO68494.1"/>
    <property type="molecule type" value="Genomic_DNA"/>
</dbReference>
<organism evidence="4 5">
    <name type="scientific">Pseudoalteromonas aurantia</name>
    <dbReference type="NCBI Taxonomy" id="43654"/>
    <lineage>
        <taxon>Bacteria</taxon>
        <taxon>Pseudomonadati</taxon>
        <taxon>Pseudomonadota</taxon>
        <taxon>Gammaproteobacteria</taxon>
        <taxon>Alteromonadales</taxon>
        <taxon>Pseudoalteromonadaceae</taxon>
        <taxon>Pseudoalteromonas</taxon>
    </lineage>
</organism>
<dbReference type="RefSeq" id="WP_138591650.1">
    <property type="nucleotide sequence ID" value="NZ_PNBX01000036.1"/>
</dbReference>
<feature type="domain" description="CBS" evidence="3">
    <location>
        <begin position="84"/>
        <end position="139"/>
    </location>
</feature>
<evidence type="ECO:0000313" key="5">
    <source>
        <dbReference type="Proteomes" id="UP000307217"/>
    </source>
</evidence>
<dbReference type="Gene3D" id="3.10.580.10">
    <property type="entry name" value="CBS-domain"/>
    <property type="match status" value="1"/>
</dbReference>
<dbReference type="SMART" id="SM00116">
    <property type="entry name" value="CBS"/>
    <property type="match status" value="2"/>
</dbReference>
<evidence type="ECO:0000256" key="1">
    <source>
        <dbReference type="ARBA" id="ARBA00023122"/>
    </source>
</evidence>
<proteinExistence type="predicted"/>
<comment type="caution">
    <text evidence="4">The sequence shown here is derived from an EMBL/GenBank/DDBJ whole genome shotgun (WGS) entry which is preliminary data.</text>
</comment>
<dbReference type="PANTHER" id="PTHR43080:SF2">
    <property type="entry name" value="CBS DOMAIN-CONTAINING PROTEIN"/>
    <property type="match status" value="1"/>
</dbReference>
<name>A0A5S3V9T1_9GAMM</name>
<dbReference type="AlphaFoldDB" id="A0A5S3V9T1"/>
<reference evidence="4 5" key="1">
    <citation type="submission" date="2018-01" db="EMBL/GenBank/DDBJ databases">
        <authorList>
            <person name="Paulsen S."/>
            <person name="Gram L.K."/>
        </authorList>
    </citation>
    <scope>NUCLEOTIDE SEQUENCE [LARGE SCALE GENOMIC DNA]</scope>
    <source>
        <strain evidence="4 5">S3790</strain>
    </source>
</reference>